<accession>A0A5A7UHV5</accession>
<dbReference type="EMBL" id="SSTD01020234">
    <property type="protein sequence ID" value="TYJ95496.1"/>
    <property type="molecule type" value="Genomic_DNA"/>
</dbReference>
<dbReference type="AlphaFoldDB" id="A0A5A7UHV5"/>
<evidence type="ECO:0000313" key="2">
    <source>
        <dbReference type="EMBL" id="TYJ95496.1"/>
    </source>
</evidence>
<name>A0A5A7UHV5_CUCMM</name>
<evidence type="ECO:0000313" key="1">
    <source>
        <dbReference type="EMBL" id="KAA0053121.1"/>
    </source>
</evidence>
<protein>
    <submittedName>
        <fullName evidence="1">Uncharacterized protein</fullName>
    </submittedName>
</protein>
<dbReference type="Proteomes" id="UP000321947">
    <property type="component" value="Unassembled WGS sequence"/>
</dbReference>
<dbReference type="EMBL" id="SSTE01009956">
    <property type="protein sequence ID" value="KAA0053121.1"/>
    <property type="molecule type" value="Genomic_DNA"/>
</dbReference>
<dbReference type="Proteomes" id="UP000321393">
    <property type="component" value="Unassembled WGS sequence"/>
</dbReference>
<sequence>MKKVRWKSHLWQKSQQVIYSKEGLYLFKGNMLEFLVPPIWALKWKRLFQEKNKIRPDVVDLFYRGYINAEEHYTEVKGKMVDFGLEAINALFGLDNNEIKHLIFKSPKERDLQEVLEKVT</sequence>
<evidence type="ECO:0000313" key="3">
    <source>
        <dbReference type="Proteomes" id="UP000321393"/>
    </source>
</evidence>
<evidence type="ECO:0000313" key="4">
    <source>
        <dbReference type="Proteomes" id="UP000321947"/>
    </source>
</evidence>
<organism evidence="1 3">
    <name type="scientific">Cucumis melo var. makuwa</name>
    <name type="common">Oriental melon</name>
    <dbReference type="NCBI Taxonomy" id="1194695"/>
    <lineage>
        <taxon>Eukaryota</taxon>
        <taxon>Viridiplantae</taxon>
        <taxon>Streptophyta</taxon>
        <taxon>Embryophyta</taxon>
        <taxon>Tracheophyta</taxon>
        <taxon>Spermatophyta</taxon>
        <taxon>Magnoliopsida</taxon>
        <taxon>eudicotyledons</taxon>
        <taxon>Gunneridae</taxon>
        <taxon>Pentapetalae</taxon>
        <taxon>rosids</taxon>
        <taxon>fabids</taxon>
        <taxon>Cucurbitales</taxon>
        <taxon>Cucurbitaceae</taxon>
        <taxon>Benincaseae</taxon>
        <taxon>Cucumis</taxon>
    </lineage>
</organism>
<gene>
    <name evidence="2" type="ORF">E5676_scaffold441G00160</name>
    <name evidence="1" type="ORF">E6C27_scaffold778G00550</name>
</gene>
<reference evidence="3 4" key="1">
    <citation type="submission" date="2019-08" db="EMBL/GenBank/DDBJ databases">
        <title>Draft genome sequences of two oriental melons (Cucumis melo L. var makuwa).</title>
        <authorList>
            <person name="Kwon S.-Y."/>
        </authorList>
    </citation>
    <scope>NUCLEOTIDE SEQUENCE [LARGE SCALE GENOMIC DNA]</scope>
    <source>
        <strain evidence="4">cv. Chang Bougi</strain>
        <strain evidence="3">cv. SW 3</strain>
        <tissue evidence="1">Leaf</tissue>
    </source>
</reference>
<proteinExistence type="predicted"/>
<comment type="caution">
    <text evidence="1">The sequence shown here is derived from an EMBL/GenBank/DDBJ whole genome shotgun (WGS) entry which is preliminary data.</text>
</comment>